<feature type="transmembrane region" description="Helical" evidence="5">
    <location>
        <begin position="103"/>
        <end position="120"/>
    </location>
</feature>
<dbReference type="PANTHER" id="PTHR20855:SF3">
    <property type="entry name" value="LD03007P"/>
    <property type="match status" value="1"/>
</dbReference>
<dbReference type="PANTHER" id="PTHR20855">
    <property type="entry name" value="ADIPOR/PROGESTIN RECEPTOR-RELATED"/>
    <property type="match status" value="1"/>
</dbReference>
<evidence type="ECO:0000256" key="5">
    <source>
        <dbReference type="SAM" id="Phobius"/>
    </source>
</evidence>
<evidence type="ECO:0000313" key="6">
    <source>
        <dbReference type="EMBL" id="MDM7855620.1"/>
    </source>
</evidence>
<proteinExistence type="predicted"/>
<evidence type="ECO:0000256" key="1">
    <source>
        <dbReference type="ARBA" id="ARBA00004141"/>
    </source>
</evidence>
<feature type="transmembrane region" description="Helical" evidence="5">
    <location>
        <begin position="126"/>
        <end position="145"/>
    </location>
</feature>
<dbReference type="InterPro" id="IPR004254">
    <property type="entry name" value="AdipoR/HlyIII-related"/>
</dbReference>
<name>A0ABT7SHF8_9CELL</name>
<evidence type="ECO:0000256" key="2">
    <source>
        <dbReference type="ARBA" id="ARBA00022692"/>
    </source>
</evidence>
<keyword evidence="2 5" id="KW-0812">Transmembrane</keyword>
<keyword evidence="3 5" id="KW-1133">Transmembrane helix</keyword>
<accession>A0ABT7SHF8</accession>
<organism evidence="6 7">
    <name type="scientific">Cellulomonas alba</name>
    <dbReference type="NCBI Taxonomy" id="3053467"/>
    <lineage>
        <taxon>Bacteria</taxon>
        <taxon>Bacillati</taxon>
        <taxon>Actinomycetota</taxon>
        <taxon>Actinomycetes</taxon>
        <taxon>Micrococcales</taxon>
        <taxon>Cellulomonadaceae</taxon>
        <taxon>Cellulomonas</taxon>
    </lineage>
</organism>
<gene>
    <name evidence="6" type="ORF">QRT04_11840</name>
</gene>
<evidence type="ECO:0000313" key="7">
    <source>
        <dbReference type="Proteomes" id="UP001529338"/>
    </source>
</evidence>
<dbReference type="Pfam" id="PF03006">
    <property type="entry name" value="HlyIII"/>
    <property type="match status" value="1"/>
</dbReference>
<comment type="subcellular location">
    <subcellularLocation>
        <location evidence="1">Membrane</location>
        <topology evidence="1">Multi-pass membrane protein</topology>
    </subcellularLocation>
</comment>
<comment type="caution">
    <text evidence="6">The sequence shown here is derived from an EMBL/GenBank/DDBJ whole genome shotgun (WGS) entry which is preliminary data.</text>
</comment>
<keyword evidence="4 5" id="KW-0472">Membrane</keyword>
<keyword evidence="7" id="KW-1185">Reference proteome</keyword>
<reference evidence="6 7" key="1">
    <citation type="submission" date="2023-06" db="EMBL/GenBank/DDBJ databases">
        <title>Cellulomonas sp. MW4 Whole genome sequence.</title>
        <authorList>
            <person name="Park S."/>
        </authorList>
    </citation>
    <scope>NUCLEOTIDE SEQUENCE [LARGE SCALE GENOMIC DNA]</scope>
    <source>
        <strain evidence="6 7">MW4</strain>
    </source>
</reference>
<dbReference type="RefSeq" id="WP_289455477.1">
    <property type="nucleotide sequence ID" value="NZ_JAUCGQ010000001.1"/>
</dbReference>
<protein>
    <submittedName>
        <fullName evidence="6">Hemolysin III family protein</fullName>
    </submittedName>
</protein>
<evidence type="ECO:0000256" key="3">
    <source>
        <dbReference type="ARBA" id="ARBA00022989"/>
    </source>
</evidence>
<feature type="transmembrane region" description="Helical" evidence="5">
    <location>
        <begin position="63"/>
        <end position="82"/>
    </location>
</feature>
<feature type="transmembrane region" description="Helical" evidence="5">
    <location>
        <begin position="36"/>
        <end position="57"/>
    </location>
</feature>
<evidence type="ECO:0000256" key="4">
    <source>
        <dbReference type="ARBA" id="ARBA00023136"/>
    </source>
</evidence>
<dbReference type="EMBL" id="JAUCGQ010000001">
    <property type="protein sequence ID" value="MDM7855620.1"/>
    <property type="molecule type" value="Genomic_DNA"/>
</dbReference>
<feature type="transmembrane region" description="Helical" evidence="5">
    <location>
        <begin position="178"/>
        <end position="197"/>
    </location>
</feature>
<sequence>MADQPETPATDDASTGPLARAADTVGQTVKPLLRGWIHAGISPFVLAASIVLVVLSPTPAAKWSTAVFGLSAVMLFGTSAVYHRGRWSPRVFGVLRRLDHTNIFLIIAGTYTPLAVILLPTHTAKLLLTIVWSGAIVGLLARVFWLGAPRWVYVPVYVALGWVALAFLPQFWHYGSPTIVWLVAAGGLCYTLGAVVYGTKRPNPSPRYFGFHEIFHALTVGGFVCHYVAVSIASYTIA</sequence>
<dbReference type="Proteomes" id="UP001529338">
    <property type="component" value="Unassembled WGS sequence"/>
</dbReference>
<feature type="transmembrane region" description="Helical" evidence="5">
    <location>
        <begin position="217"/>
        <end position="237"/>
    </location>
</feature>
<feature type="transmembrane region" description="Helical" evidence="5">
    <location>
        <begin position="152"/>
        <end position="172"/>
    </location>
</feature>